<feature type="region of interest" description="Disordered" evidence="1">
    <location>
        <begin position="1"/>
        <end position="69"/>
    </location>
</feature>
<feature type="compositionally biased region" description="Basic residues" evidence="1">
    <location>
        <begin position="1"/>
        <end position="13"/>
    </location>
</feature>
<feature type="compositionally biased region" description="Polar residues" evidence="1">
    <location>
        <begin position="14"/>
        <end position="36"/>
    </location>
</feature>
<organism evidence="2 3">
    <name type="scientific">Artemisia annua</name>
    <name type="common">Sweet wormwood</name>
    <dbReference type="NCBI Taxonomy" id="35608"/>
    <lineage>
        <taxon>Eukaryota</taxon>
        <taxon>Viridiplantae</taxon>
        <taxon>Streptophyta</taxon>
        <taxon>Embryophyta</taxon>
        <taxon>Tracheophyta</taxon>
        <taxon>Spermatophyta</taxon>
        <taxon>Magnoliopsida</taxon>
        <taxon>eudicotyledons</taxon>
        <taxon>Gunneridae</taxon>
        <taxon>Pentapetalae</taxon>
        <taxon>asterids</taxon>
        <taxon>campanulids</taxon>
        <taxon>Asterales</taxon>
        <taxon>Asteraceae</taxon>
        <taxon>Asteroideae</taxon>
        <taxon>Anthemideae</taxon>
        <taxon>Artemisiinae</taxon>
        <taxon>Artemisia</taxon>
    </lineage>
</organism>
<evidence type="ECO:0000313" key="3">
    <source>
        <dbReference type="Proteomes" id="UP000245207"/>
    </source>
</evidence>
<evidence type="ECO:0000256" key="1">
    <source>
        <dbReference type="SAM" id="MobiDB-lite"/>
    </source>
</evidence>
<protein>
    <submittedName>
        <fullName evidence="2">Uncharacterized protein</fullName>
    </submittedName>
</protein>
<dbReference type="EMBL" id="PKPP01016492">
    <property type="protein sequence ID" value="PWA37654.1"/>
    <property type="molecule type" value="Genomic_DNA"/>
</dbReference>
<feature type="compositionally biased region" description="Acidic residues" evidence="1">
    <location>
        <begin position="44"/>
        <end position="69"/>
    </location>
</feature>
<keyword evidence="3" id="KW-1185">Reference proteome</keyword>
<gene>
    <name evidence="2" type="ORF">CTI12_AA588290</name>
</gene>
<proteinExistence type="predicted"/>
<dbReference type="Proteomes" id="UP000245207">
    <property type="component" value="Unassembled WGS sequence"/>
</dbReference>
<sequence length="69" mass="7626">MPPRKSIARRKKPSTQSANVDNQLTVPESSELQPIQTDPPVINIDDEPVENNDDDPDETVEPDETVTGD</sequence>
<name>A0A2U1KLJ6_ARTAN</name>
<reference evidence="2 3" key="1">
    <citation type="journal article" date="2018" name="Mol. Plant">
        <title>The genome of Artemisia annua provides insight into the evolution of Asteraceae family and artemisinin biosynthesis.</title>
        <authorList>
            <person name="Shen Q."/>
            <person name="Zhang L."/>
            <person name="Liao Z."/>
            <person name="Wang S."/>
            <person name="Yan T."/>
            <person name="Shi P."/>
            <person name="Liu M."/>
            <person name="Fu X."/>
            <person name="Pan Q."/>
            <person name="Wang Y."/>
            <person name="Lv Z."/>
            <person name="Lu X."/>
            <person name="Zhang F."/>
            <person name="Jiang W."/>
            <person name="Ma Y."/>
            <person name="Chen M."/>
            <person name="Hao X."/>
            <person name="Li L."/>
            <person name="Tang Y."/>
            <person name="Lv G."/>
            <person name="Zhou Y."/>
            <person name="Sun X."/>
            <person name="Brodelius P.E."/>
            <person name="Rose J.K.C."/>
            <person name="Tang K."/>
        </authorList>
    </citation>
    <scope>NUCLEOTIDE SEQUENCE [LARGE SCALE GENOMIC DNA]</scope>
    <source>
        <strain evidence="3">cv. Huhao1</strain>
        <tissue evidence="2">Leaf</tissue>
    </source>
</reference>
<comment type="caution">
    <text evidence="2">The sequence shown here is derived from an EMBL/GenBank/DDBJ whole genome shotgun (WGS) entry which is preliminary data.</text>
</comment>
<dbReference type="AlphaFoldDB" id="A0A2U1KLJ6"/>
<evidence type="ECO:0000313" key="2">
    <source>
        <dbReference type="EMBL" id="PWA37654.1"/>
    </source>
</evidence>
<accession>A0A2U1KLJ6</accession>